<dbReference type="RefSeq" id="WP_377174698.1">
    <property type="nucleotide sequence ID" value="NZ_JBHUJA010000069.1"/>
</dbReference>
<dbReference type="GO" id="GO:0008360">
    <property type="term" value="P:regulation of cell shape"/>
    <property type="evidence" value="ECO:0007669"/>
    <property type="project" value="UniProtKB-UniRule"/>
</dbReference>
<dbReference type="InterPro" id="IPR005490">
    <property type="entry name" value="LD_TPept_cat_dom"/>
</dbReference>
<dbReference type="PROSITE" id="PS52029">
    <property type="entry name" value="LD_TPASE"/>
    <property type="match status" value="1"/>
</dbReference>
<evidence type="ECO:0000256" key="7">
    <source>
        <dbReference type="PROSITE-ProRule" id="PRU01373"/>
    </source>
</evidence>
<dbReference type="PANTHER" id="PTHR36699">
    <property type="entry name" value="LD-TRANSPEPTIDASE"/>
    <property type="match status" value="1"/>
</dbReference>
<evidence type="ECO:0000256" key="6">
    <source>
        <dbReference type="ARBA" id="ARBA00023316"/>
    </source>
</evidence>
<keyword evidence="4 7" id="KW-0133">Cell shape</keyword>
<keyword evidence="3" id="KW-0808">Transferase</keyword>
<gene>
    <name evidence="9" type="ORF">JIN78_09750</name>
</gene>
<dbReference type="GO" id="GO:0009252">
    <property type="term" value="P:peptidoglycan biosynthetic process"/>
    <property type="evidence" value="ECO:0007669"/>
    <property type="project" value="UniProtKB-KW"/>
</dbReference>
<dbReference type="GO" id="GO:0016740">
    <property type="term" value="F:transferase activity"/>
    <property type="evidence" value="ECO:0007669"/>
    <property type="project" value="UniProtKB-KW"/>
</dbReference>
<dbReference type="EMBL" id="JAENIO010000022">
    <property type="protein sequence ID" value="MBK1834342.1"/>
    <property type="molecule type" value="Genomic_DNA"/>
</dbReference>
<dbReference type="Pfam" id="PF03734">
    <property type="entry name" value="YkuD"/>
    <property type="match status" value="1"/>
</dbReference>
<keyword evidence="10" id="KW-1185">Reference proteome</keyword>
<proteinExistence type="inferred from homology"/>
<name>A0A934RR28_9BACT</name>
<feature type="domain" description="L,D-TPase catalytic" evidence="8">
    <location>
        <begin position="57"/>
        <end position="184"/>
    </location>
</feature>
<evidence type="ECO:0000259" key="8">
    <source>
        <dbReference type="PROSITE" id="PS52029"/>
    </source>
</evidence>
<evidence type="ECO:0000313" key="9">
    <source>
        <dbReference type="EMBL" id="MBK1834342.1"/>
    </source>
</evidence>
<dbReference type="SUPFAM" id="SSF141523">
    <property type="entry name" value="L,D-transpeptidase catalytic domain-like"/>
    <property type="match status" value="1"/>
</dbReference>
<comment type="similarity">
    <text evidence="2">Belongs to the YkuD family.</text>
</comment>
<reference evidence="9" key="1">
    <citation type="submission" date="2021-01" db="EMBL/GenBank/DDBJ databases">
        <title>Modified the classification status of verrucomicrobia.</title>
        <authorList>
            <person name="Feng X."/>
        </authorList>
    </citation>
    <scope>NUCLEOTIDE SEQUENCE</scope>
    <source>
        <strain evidence="9">KCTC 12986</strain>
    </source>
</reference>
<accession>A0A934RR28</accession>
<dbReference type="PANTHER" id="PTHR36699:SF1">
    <property type="entry name" value="L,D-TRANSPEPTIDASE YAFK-RELATED"/>
    <property type="match status" value="1"/>
</dbReference>
<feature type="active site" description="Nucleophile" evidence="7">
    <location>
        <position position="156"/>
    </location>
</feature>
<evidence type="ECO:0000256" key="2">
    <source>
        <dbReference type="ARBA" id="ARBA00005992"/>
    </source>
</evidence>
<dbReference type="CDD" id="cd16913">
    <property type="entry name" value="YkuD_like"/>
    <property type="match status" value="1"/>
</dbReference>
<evidence type="ECO:0000313" key="10">
    <source>
        <dbReference type="Proteomes" id="UP000604083"/>
    </source>
</evidence>
<comment type="pathway">
    <text evidence="1 7">Cell wall biogenesis; peptidoglycan biosynthesis.</text>
</comment>
<evidence type="ECO:0000256" key="5">
    <source>
        <dbReference type="ARBA" id="ARBA00022984"/>
    </source>
</evidence>
<dbReference type="AlphaFoldDB" id="A0A934RR28"/>
<dbReference type="Proteomes" id="UP000604083">
    <property type="component" value="Unassembled WGS sequence"/>
</dbReference>
<organism evidence="9 10">
    <name type="scientific">Roseibacillus ishigakijimensis</name>
    <dbReference type="NCBI Taxonomy" id="454146"/>
    <lineage>
        <taxon>Bacteria</taxon>
        <taxon>Pseudomonadati</taxon>
        <taxon>Verrucomicrobiota</taxon>
        <taxon>Verrucomicrobiia</taxon>
        <taxon>Verrucomicrobiales</taxon>
        <taxon>Verrucomicrobiaceae</taxon>
        <taxon>Roseibacillus</taxon>
    </lineage>
</organism>
<protein>
    <submittedName>
        <fullName evidence="9">Murein L,D-transpeptidase</fullName>
    </submittedName>
</protein>
<evidence type="ECO:0000256" key="4">
    <source>
        <dbReference type="ARBA" id="ARBA00022960"/>
    </source>
</evidence>
<dbReference type="GO" id="GO:0071555">
    <property type="term" value="P:cell wall organization"/>
    <property type="evidence" value="ECO:0007669"/>
    <property type="project" value="UniProtKB-UniRule"/>
</dbReference>
<comment type="caution">
    <text evidence="9">The sequence shown here is derived from an EMBL/GenBank/DDBJ whole genome shotgun (WGS) entry which is preliminary data.</text>
</comment>
<evidence type="ECO:0000256" key="1">
    <source>
        <dbReference type="ARBA" id="ARBA00004752"/>
    </source>
</evidence>
<sequence>MKGLGWVAGLASAIIVCGLMQRLGGEDEDRLALAKERTVPRLRKELAGRDFPWGGAVFLRIFKEERELELWVEKGEHFELFRTYAIAGMSGQLGPKLAEGDRQAPEGFYYVPRSAMNPRSRYHLSFNLGFPNAYDRAQGRTGSFLMVHGGRLSIGCFAMTDEKVEEIYLLCDAALAAGQPFFRVHCFPFRMSEERMGRARGHRWLPFWQELQPGYQWFEKHRRPPNVLVQEGRYSFGDD</sequence>
<keyword evidence="5 7" id="KW-0573">Peptidoglycan synthesis</keyword>
<dbReference type="GO" id="GO:0004180">
    <property type="term" value="F:carboxypeptidase activity"/>
    <property type="evidence" value="ECO:0007669"/>
    <property type="project" value="UniProtKB-ARBA"/>
</dbReference>
<evidence type="ECO:0000256" key="3">
    <source>
        <dbReference type="ARBA" id="ARBA00022679"/>
    </source>
</evidence>
<feature type="active site" description="Proton donor/acceptor" evidence="7">
    <location>
        <position position="148"/>
    </location>
</feature>
<dbReference type="InterPro" id="IPR038063">
    <property type="entry name" value="Transpep_catalytic_dom"/>
</dbReference>
<keyword evidence="6 7" id="KW-0961">Cell wall biogenesis/degradation</keyword>